<accession>A0AAV4NJL3</accession>
<dbReference type="AlphaFoldDB" id="A0AAV4NJL3"/>
<evidence type="ECO:0000256" key="1">
    <source>
        <dbReference type="SAM" id="SignalP"/>
    </source>
</evidence>
<feature type="signal peptide" evidence="1">
    <location>
        <begin position="1"/>
        <end position="19"/>
    </location>
</feature>
<evidence type="ECO:0000313" key="3">
    <source>
        <dbReference type="Proteomes" id="UP001054945"/>
    </source>
</evidence>
<name>A0AAV4NJL3_CAEEX</name>
<protein>
    <recommendedName>
        <fullName evidence="4">Secreted protein</fullName>
    </recommendedName>
</protein>
<evidence type="ECO:0008006" key="4">
    <source>
        <dbReference type="Google" id="ProtNLM"/>
    </source>
</evidence>
<comment type="caution">
    <text evidence="2">The sequence shown here is derived from an EMBL/GenBank/DDBJ whole genome shotgun (WGS) entry which is preliminary data.</text>
</comment>
<feature type="chain" id="PRO_5043629716" description="Secreted protein" evidence="1">
    <location>
        <begin position="20"/>
        <end position="241"/>
    </location>
</feature>
<gene>
    <name evidence="2" type="primary">AVEN_75576_1</name>
    <name evidence="2" type="ORF">CEXT_100451</name>
</gene>
<keyword evidence="3" id="KW-1185">Reference proteome</keyword>
<sequence>MKVLFLFLFEFLLFLSVRGFREELEDCNFEKCADDELSDSLMEVRFMPNDEQLRDLCPAALQYVNCIIEEAETCLGKTVEEMERSPVPTFGKILSGGRSLAQDICDENSQFRQDYLENRQCIRGFIMAGSRLCRKEGVNIADIIMGPSDDKLDDEEDETRECLIGTYEVSCLIMELEDTCGETAQKMFVDVMSRLKGMSLSICDNKDTAAAIRSKLFDYLELEGGVRSKLDIALNRLIKKR</sequence>
<evidence type="ECO:0000313" key="2">
    <source>
        <dbReference type="EMBL" id="GIX84997.1"/>
    </source>
</evidence>
<reference evidence="2 3" key="1">
    <citation type="submission" date="2021-06" db="EMBL/GenBank/DDBJ databases">
        <title>Caerostris extrusa draft genome.</title>
        <authorList>
            <person name="Kono N."/>
            <person name="Arakawa K."/>
        </authorList>
    </citation>
    <scope>NUCLEOTIDE SEQUENCE [LARGE SCALE GENOMIC DNA]</scope>
</reference>
<organism evidence="2 3">
    <name type="scientific">Caerostris extrusa</name>
    <name type="common">Bark spider</name>
    <name type="synonym">Caerostris bankana</name>
    <dbReference type="NCBI Taxonomy" id="172846"/>
    <lineage>
        <taxon>Eukaryota</taxon>
        <taxon>Metazoa</taxon>
        <taxon>Ecdysozoa</taxon>
        <taxon>Arthropoda</taxon>
        <taxon>Chelicerata</taxon>
        <taxon>Arachnida</taxon>
        <taxon>Araneae</taxon>
        <taxon>Araneomorphae</taxon>
        <taxon>Entelegynae</taxon>
        <taxon>Araneoidea</taxon>
        <taxon>Araneidae</taxon>
        <taxon>Caerostris</taxon>
    </lineage>
</organism>
<dbReference type="EMBL" id="BPLR01021019">
    <property type="protein sequence ID" value="GIX84997.1"/>
    <property type="molecule type" value="Genomic_DNA"/>
</dbReference>
<proteinExistence type="predicted"/>
<keyword evidence="1" id="KW-0732">Signal</keyword>
<dbReference type="Proteomes" id="UP001054945">
    <property type="component" value="Unassembled WGS sequence"/>
</dbReference>